<accession>A0A7W7RTW5</accession>
<dbReference type="EMBL" id="JACHJU010000001">
    <property type="protein sequence ID" value="MBB4937523.1"/>
    <property type="molecule type" value="Genomic_DNA"/>
</dbReference>
<reference evidence="1 2" key="1">
    <citation type="submission" date="2020-08" db="EMBL/GenBank/DDBJ databases">
        <title>Sequencing the genomes of 1000 actinobacteria strains.</title>
        <authorList>
            <person name="Klenk H.-P."/>
        </authorList>
    </citation>
    <scope>NUCLEOTIDE SEQUENCE [LARGE SCALE GENOMIC DNA]</scope>
    <source>
        <strain evidence="1 2">DSM 43023</strain>
    </source>
</reference>
<evidence type="ECO:0000313" key="1">
    <source>
        <dbReference type="EMBL" id="MBB4937523.1"/>
    </source>
</evidence>
<organism evidence="1 2">
    <name type="scientific">Streptosporangium album</name>
    <dbReference type="NCBI Taxonomy" id="47479"/>
    <lineage>
        <taxon>Bacteria</taxon>
        <taxon>Bacillati</taxon>
        <taxon>Actinomycetota</taxon>
        <taxon>Actinomycetes</taxon>
        <taxon>Streptosporangiales</taxon>
        <taxon>Streptosporangiaceae</taxon>
        <taxon>Streptosporangium</taxon>
    </lineage>
</organism>
<gene>
    <name evidence="1" type="ORF">FHR32_001828</name>
</gene>
<comment type="caution">
    <text evidence="1">The sequence shown here is derived from an EMBL/GenBank/DDBJ whole genome shotgun (WGS) entry which is preliminary data.</text>
</comment>
<protein>
    <submittedName>
        <fullName evidence="1">Uncharacterized protein</fullName>
    </submittedName>
</protein>
<name>A0A7W7RTW5_9ACTN</name>
<keyword evidence="2" id="KW-1185">Reference proteome</keyword>
<sequence>MEQRQTFIVEQPPIRPGETQPFGLHSIEVRNADTSNEENSFTKSSPDTRRMLITLGT</sequence>
<proteinExistence type="predicted"/>
<evidence type="ECO:0000313" key="2">
    <source>
        <dbReference type="Proteomes" id="UP000534286"/>
    </source>
</evidence>
<dbReference type="Proteomes" id="UP000534286">
    <property type="component" value="Unassembled WGS sequence"/>
</dbReference>
<dbReference type="AlphaFoldDB" id="A0A7W7RTW5"/>